<dbReference type="PANTHER" id="PTHR21600">
    <property type="entry name" value="MITOCHONDRIAL RNA PSEUDOURIDINE SYNTHASE"/>
    <property type="match status" value="1"/>
</dbReference>
<sequence length="220" mass="23051">MLHVLHRDANCLVIDKPAGRAVHPGPRTPDSLEDDLPDLAEGGRFVPAPVHRLDRDTSGCLLLARRRAALIAFNALWAARGVEKTYWAVVTGKVGGEAGVVDAALAKISSAARGWRMVVRGDGKAARTGWRVLARGDGAALVEFRPETGRTHQIRVHAGLLGEGCAVAGDPVYGDGVGGMALHARGLGVPALLGEAAFMVTAEPPEGFRAQMARFALTSG</sequence>
<evidence type="ECO:0000313" key="4">
    <source>
        <dbReference type="EMBL" id="QMW24363.1"/>
    </source>
</evidence>
<dbReference type="InterPro" id="IPR006145">
    <property type="entry name" value="PsdUridine_synth_RsuA/RluA"/>
</dbReference>
<evidence type="ECO:0000256" key="1">
    <source>
        <dbReference type="ARBA" id="ARBA00010876"/>
    </source>
</evidence>
<reference evidence="4 5" key="1">
    <citation type="submission" date="2020-07" db="EMBL/GenBank/DDBJ databases">
        <title>Complete genome sequence for Sandaracinobacter sp. M6.</title>
        <authorList>
            <person name="Tang Y."/>
            <person name="Liu Q."/>
            <person name="Guo Z."/>
            <person name="Lei P."/>
            <person name="Huang B."/>
        </authorList>
    </citation>
    <scope>NUCLEOTIDE SEQUENCE [LARGE SCALE GENOMIC DNA]</scope>
    <source>
        <strain evidence="4 5">M6</strain>
    </source>
</reference>
<protein>
    <submittedName>
        <fullName evidence="4">RNA pseudouridine synthase</fullName>
    </submittedName>
</protein>
<feature type="domain" description="Pseudouridine synthase RsuA/RluA-like" evidence="3">
    <location>
        <begin position="11"/>
        <end position="158"/>
    </location>
</feature>
<keyword evidence="2" id="KW-0413">Isomerase</keyword>
<evidence type="ECO:0000259" key="3">
    <source>
        <dbReference type="Pfam" id="PF00849"/>
    </source>
</evidence>
<dbReference type="AlphaFoldDB" id="A0A7G5ILX1"/>
<dbReference type="GO" id="GO:0140098">
    <property type="term" value="F:catalytic activity, acting on RNA"/>
    <property type="evidence" value="ECO:0007669"/>
    <property type="project" value="UniProtKB-ARBA"/>
</dbReference>
<name>A0A7G5ILX1_9SPHN</name>
<dbReference type="InterPro" id="IPR006224">
    <property type="entry name" value="PsdUridine_synth_RluA-like_CS"/>
</dbReference>
<organism evidence="4 5">
    <name type="scientific">Sandaracinobacteroides saxicola</name>
    <dbReference type="NCBI Taxonomy" id="2759707"/>
    <lineage>
        <taxon>Bacteria</taxon>
        <taxon>Pseudomonadati</taxon>
        <taxon>Pseudomonadota</taxon>
        <taxon>Alphaproteobacteria</taxon>
        <taxon>Sphingomonadales</taxon>
        <taxon>Sphingosinicellaceae</taxon>
        <taxon>Sandaracinobacteroides</taxon>
    </lineage>
</organism>
<dbReference type="PROSITE" id="PS01129">
    <property type="entry name" value="PSI_RLU"/>
    <property type="match status" value="1"/>
</dbReference>
<dbReference type="GO" id="GO:0009982">
    <property type="term" value="F:pseudouridine synthase activity"/>
    <property type="evidence" value="ECO:0007669"/>
    <property type="project" value="InterPro"/>
</dbReference>
<dbReference type="KEGG" id="sand:H3309_07900"/>
<proteinExistence type="inferred from homology"/>
<dbReference type="PANTHER" id="PTHR21600:SF44">
    <property type="entry name" value="RIBOSOMAL LARGE SUBUNIT PSEUDOURIDINE SYNTHASE D"/>
    <property type="match status" value="1"/>
</dbReference>
<dbReference type="SUPFAM" id="SSF55120">
    <property type="entry name" value="Pseudouridine synthase"/>
    <property type="match status" value="1"/>
</dbReference>
<keyword evidence="5" id="KW-1185">Reference proteome</keyword>
<evidence type="ECO:0000256" key="2">
    <source>
        <dbReference type="ARBA" id="ARBA00023235"/>
    </source>
</evidence>
<dbReference type="Pfam" id="PF00849">
    <property type="entry name" value="PseudoU_synth_2"/>
    <property type="match status" value="1"/>
</dbReference>
<dbReference type="InterPro" id="IPR050188">
    <property type="entry name" value="RluA_PseudoU_synthase"/>
</dbReference>
<dbReference type="Proteomes" id="UP000515292">
    <property type="component" value="Chromosome"/>
</dbReference>
<dbReference type="GO" id="GO:0000455">
    <property type="term" value="P:enzyme-directed rRNA pseudouridine synthesis"/>
    <property type="evidence" value="ECO:0007669"/>
    <property type="project" value="TreeGrafter"/>
</dbReference>
<gene>
    <name evidence="4" type="ORF">H3309_07900</name>
</gene>
<dbReference type="EMBL" id="CP059851">
    <property type="protein sequence ID" value="QMW24363.1"/>
    <property type="molecule type" value="Genomic_DNA"/>
</dbReference>
<dbReference type="CDD" id="cd02869">
    <property type="entry name" value="PseudoU_synth_RluA_like"/>
    <property type="match status" value="1"/>
</dbReference>
<accession>A0A7G5ILX1</accession>
<dbReference type="InterPro" id="IPR020103">
    <property type="entry name" value="PsdUridine_synth_cat_dom_sf"/>
</dbReference>
<evidence type="ECO:0000313" key="5">
    <source>
        <dbReference type="Proteomes" id="UP000515292"/>
    </source>
</evidence>
<comment type="similarity">
    <text evidence="1">Belongs to the pseudouridine synthase RluA family.</text>
</comment>
<dbReference type="RefSeq" id="WP_182298211.1">
    <property type="nucleotide sequence ID" value="NZ_CP059851.1"/>
</dbReference>
<dbReference type="Gene3D" id="3.30.2350.10">
    <property type="entry name" value="Pseudouridine synthase"/>
    <property type="match status" value="1"/>
</dbReference>
<dbReference type="GO" id="GO:0003723">
    <property type="term" value="F:RNA binding"/>
    <property type="evidence" value="ECO:0007669"/>
    <property type="project" value="InterPro"/>
</dbReference>